<dbReference type="Gene3D" id="1.10.45.10">
    <property type="entry name" value="Vanillyl-alcohol Oxidase, Chain A, domain 4"/>
    <property type="match status" value="1"/>
</dbReference>
<dbReference type="FunFam" id="1.10.1060.10:FF:000019">
    <property type="entry name" value="Oxidoreductase/iron-sulfur cluster-binding protein"/>
    <property type="match status" value="1"/>
</dbReference>
<dbReference type="InterPro" id="IPR009051">
    <property type="entry name" value="Helical_ferredxn"/>
</dbReference>
<comment type="similarity">
    <text evidence="2">Belongs to the FAD-binding oxidoreductase/transferase type 4 family.</text>
</comment>
<dbReference type="SUPFAM" id="SSF56176">
    <property type="entry name" value="FAD-binding/transporter-associated domain-like"/>
    <property type="match status" value="1"/>
</dbReference>
<evidence type="ECO:0000256" key="5">
    <source>
        <dbReference type="ARBA" id="ARBA00022827"/>
    </source>
</evidence>
<keyword evidence="8" id="KW-0408">Iron</keyword>
<evidence type="ECO:0000256" key="6">
    <source>
        <dbReference type="ARBA" id="ARBA00022946"/>
    </source>
</evidence>
<dbReference type="FunFam" id="1.10.45.10:FF:000001">
    <property type="entry name" value="D-lactate dehydrogenase mitochondrial"/>
    <property type="match status" value="1"/>
</dbReference>
<keyword evidence="4" id="KW-0479">Metal-binding</keyword>
<evidence type="ECO:0000256" key="3">
    <source>
        <dbReference type="ARBA" id="ARBA00022630"/>
    </source>
</evidence>
<sequence length="951" mass="104617">MEIKYQQLEALLATQIDKERIVTDAAKRLAYGTDASFYRLIPKLVLRLRHLDEVIFTIQTCRQLDVPFTFRAAGTSLSGQAVSDSVLITLTDDWRGHSILEQGDKIRLQPGVIGADANRYLAPYQRKIGPDPASINTCKIGGIAANNASGMCCGTAQNSYKTVDSMTIVFTDGTVLDTGSAESIAAFKTNRPDLIDGLTDLIQVTQLNTELSKKIRHKYRLKNTTGYALNALVDYHDPIDVIEHLMIGSEGTLGFIADITYNTVIEHPHKASALLVFQDIETASLAVSVIAKTNVSAVEMMDGRALRSVADKSGMPDYIRALDLESAALLVETHSSCSQQLEQQCLDVMAALADFTITHSTPFTTDANTVATLWAIRKGMFPAVGAVRETGTTVIIEDVAFPVEHLAMGVRELQQLFDKYHYNEAIIFGHALEGNLHFVFTQGFDDESEINRYGRFMDDVAELVAVKYQGSLKAEHGTGRNMAPYVELEWGHDGYALMKHIKALFDPQGLLNPGVIINDDQRAHVSNLKPMPAADELVDRCIECGFCEPVCPSRTLTLSPRQRIVLYRELQHRERQYQAGNSQQLPVDELKAVFEYQGIDTCAATGLCADRCPVGINTGDLVKKLRIEKYQRFTPIARWTAEHFSATTTLVKASLKSNQIARYIIGDKAVGTMTNSLRKITGGATPIWMPEIPTPNPHKLPTKQSLTNSTDSSQPIASTKKVVYMPSCASRTMGQQDSAKDNRPLTEVTLSLLEKAGFEVITPDKLNSQCCGMPYDSKGMNDIATQKAQELEALLWQASEQGKFPVLMDTSPCAKRSIENFSKPLDILEPVGFVSRHLLPYLTLSPIKETVMLHVTCSSRRMGLESEMLSLAKACAVDVILPEHIQCCGWAGDKGFTTPELNQAAVAPLKQQVPADCTRGFSNSRTCEIGLSHHSGIPYQSILYLVDEAAV</sequence>
<reference evidence="14 15" key="1">
    <citation type="submission" date="2018-03" db="EMBL/GenBank/DDBJ databases">
        <title>Whole genome sequencing of Histamine producing bacteria.</title>
        <authorList>
            <person name="Butler K."/>
        </authorList>
    </citation>
    <scope>NUCLEOTIDE SEQUENCE [LARGE SCALE GENOMIC DNA]</scope>
    <source>
        <strain evidence="14 15">JCM 13586</strain>
    </source>
</reference>
<dbReference type="InterPro" id="IPR016169">
    <property type="entry name" value="FAD-bd_PCMH_sub2"/>
</dbReference>
<dbReference type="EC" id="1.1.2.4" evidence="10"/>
<evidence type="ECO:0000256" key="7">
    <source>
        <dbReference type="ARBA" id="ARBA00023002"/>
    </source>
</evidence>
<dbReference type="EMBL" id="PYMH01000002">
    <property type="protein sequence ID" value="PSU34956.1"/>
    <property type="molecule type" value="Genomic_DNA"/>
</dbReference>
<dbReference type="Pfam" id="PF01565">
    <property type="entry name" value="FAD_binding_4"/>
    <property type="match status" value="1"/>
</dbReference>
<evidence type="ECO:0000256" key="4">
    <source>
        <dbReference type="ARBA" id="ARBA00022723"/>
    </source>
</evidence>
<dbReference type="GO" id="GO:0004458">
    <property type="term" value="F:D-lactate dehydrogenase (cytochrome) activity"/>
    <property type="evidence" value="ECO:0007669"/>
    <property type="project" value="UniProtKB-EC"/>
</dbReference>
<keyword evidence="7" id="KW-0560">Oxidoreductase</keyword>
<dbReference type="OrthoDB" id="9811557at2"/>
<proteinExistence type="inferred from homology"/>
<dbReference type="InterPro" id="IPR006094">
    <property type="entry name" value="Oxid_FAD_bind_N"/>
</dbReference>
<dbReference type="InterPro" id="IPR017900">
    <property type="entry name" value="4Fe4S_Fe_S_CS"/>
</dbReference>
<evidence type="ECO:0000256" key="2">
    <source>
        <dbReference type="ARBA" id="ARBA00008000"/>
    </source>
</evidence>
<dbReference type="PANTHER" id="PTHR11748:SF111">
    <property type="entry name" value="D-LACTATE DEHYDROGENASE, MITOCHONDRIAL-RELATED"/>
    <property type="match status" value="1"/>
</dbReference>
<dbReference type="AlphaFoldDB" id="A0A2T3J1K6"/>
<dbReference type="Gene3D" id="3.30.465.10">
    <property type="match status" value="1"/>
</dbReference>
<dbReference type="InterPro" id="IPR036318">
    <property type="entry name" value="FAD-bd_PCMH-like_sf"/>
</dbReference>
<keyword evidence="6" id="KW-0809">Transit peptide</keyword>
<dbReference type="GO" id="GO:0071949">
    <property type="term" value="F:FAD binding"/>
    <property type="evidence" value="ECO:0007669"/>
    <property type="project" value="InterPro"/>
</dbReference>
<feature type="region of interest" description="Disordered" evidence="11">
    <location>
        <begin position="695"/>
        <end position="715"/>
    </location>
</feature>
<dbReference type="Pfam" id="PF02754">
    <property type="entry name" value="CCG"/>
    <property type="match status" value="1"/>
</dbReference>
<evidence type="ECO:0000256" key="10">
    <source>
        <dbReference type="ARBA" id="ARBA00038897"/>
    </source>
</evidence>
<organism evidence="14 15">
    <name type="scientific">Photobacterium lutimaris</name>
    <dbReference type="NCBI Taxonomy" id="388278"/>
    <lineage>
        <taxon>Bacteria</taxon>
        <taxon>Pseudomonadati</taxon>
        <taxon>Pseudomonadota</taxon>
        <taxon>Gammaproteobacteria</taxon>
        <taxon>Vibrionales</taxon>
        <taxon>Vibrionaceae</taxon>
        <taxon>Photobacterium</taxon>
    </lineage>
</organism>
<keyword evidence="9" id="KW-0411">Iron-sulfur</keyword>
<dbReference type="InterPro" id="IPR016171">
    <property type="entry name" value="Vanillyl_alc_oxidase_C-sub2"/>
</dbReference>
<comment type="cofactor">
    <cofactor evidence="1">
        <name>FAD</name>
        <dbReference type="ChEBI" id="CHEBI:57692"/>
    </cofactor>
</comment>
<dbReference type="PROSITE" id="PS51387">
    <property type="entry name" value="FAD_PCMH"/>
    <property type="match status" value="1"/>
</dbReference>
<dbReference type="InterPro" id="IPR004017">
    <property type="entry name" value="Cys_rich_dom"/>
</dbReference>
<feature type="compositionally biased region" description="Polar residues" evidence="11">
    <location>
        <begin position="702"/>
        <end position="715"/>
    </location>
</feature>
<keyword evidence="15" id="KW-1185">Reference proteome</keyword>
<dbReference type="PANTHER" id="PTHR11748">
    <property type="entry name" value="D-LACTATE DEHYDROGENASE"/>
    <property type="match status" value="1"/>
</dbReference>
<dbReference type="Gene3D" id="3.30.70.2190">
    <property type="match status" value="1"/>
</dbReference>
<evidence type="ECO:0000256" key="11">
    <source>
        <dbReference type="SAM" id="MobiDB-lite"/>
    </source>
</evidence>
<evidence type="ECO:0000313" key="14">
    <source>
        <dbReference type="EMBL" id="PSU34956.1"/>
    </source>
</evidence>
<dbReference type="Proteomes" id="UP000241222">
    <property type="component" value="Unassembled WGS sequence"/>
</dbReference>
<feature type="domain" description="4Fe-4S ferredoxin-type" evidence="12">
    <location>
        <begin position="530"/>
        <end position="561"/>
    </location>
</feature>
<keyword evidence="5" id="KW-0274">FAD</keyword>
<dbReference type="InterPro" id="IPR016164">
    <property type="entry name" value="FAD-linked_Oxase-like_C"/>
</dbReference>
<dbReference type="GO" id="GO:0051536">
    <property type="term" value="F:iron-sulfur cluster binding"/>
    <property type="evidence" value="ECO:0007669"/>
    <property type="project" value="UniProtKB-KW"/>
</dbReference>
<protein>
    <recommendedName>
        <fullName evidence="10">D-lactate dehydrogenase (cytochrome)</fullName>
        <ecNumber evidence="10">1.1.2.4</ecNumber>
    </recommendedName>
</protein>
<feature type="domain" description="FAD-binding PCMH-type" evidence="13">
    <location>
        <begin position="38"/>
        <end position="266"/>
    </location>
</feature>
<dbReference type="Gene3D" id="3.30.70.2740">
    <property type="match status" value="1"/>
</dbReference>
<dbReference type="InterPro" id="IPR016166">
    <property type="entry name" value="FAD-bd_PCMH"/>
</dbReference>
<dbReference type="InterPro" id="IPR004113">
    <property type="entry name" value="FAD-bd_oxidored_4_C"/>
</dbReference>
<dbReference type="Gene3D" id="3.30.43.10">
    <property type="entry name" value="Uridine Diphospho-n-acetylenolpyruvylglucosamine Reductase, domain 2"/>
    <property type="match status" value="1"/>
</dbReference>
<name>A0A2T3J1K6_9GAMM</name>
<evidence type="ECO:0000259" key="12">
    <source>
        <dbReference type="PROSITE" id="PS51379"/>
    </source>
</evidence>
<dbReference type="Pfam" id="PF02913">
    <property type="entry name" value="FAD-oxidase_C"/>
    <property type="match status" value="1"/>
</dbReference>
<evidence type="ECO:0000256" key="8">
    <source>
        <dbReference type="ARBA" id="ARBA00023004"/>
    </source>
</evidence>
<dbReference type="PROSITE" id="PS51379">
    <property type="entry name" value="4FE4S_FER_2"/>
    <property type="match status" value="1"/>
</dbReference>
<dbReference type="InterPro" id="IPR017896">
    <property type="entry name" value="4Fe4S_Fe-S-bd"/>
</dbReference>
<dbReference type="FunFam" id="3.30.70.2740:FF:000006">
    <property type="entry name" value="NAD-independent D-lactate dehydrogenase"/>
    <property type="match status" value="1"/>
</dbReference>
<accession>A0A2T3J1K6</accession>
<dbReference type="SUPFAM" id="SSF46548">
    <property type="entry name" value="alpha-helical ferredoxin"/>
    <property type="match status" value="1"/>
</dbReference>
<dbReference type="InterPro" id="IPR016167">
    <property type="entry name" value="FAD-bd_PCMH_sub1"/>
</dbReference>
<keyword evidence="3" id="KW-0285">Flavoprotein</keyword>
<evidence type="ECO:0000259" key="13">
    <source>
        <dbReference type="PROSITE" id="PS51387"/>
    </source>
</evidence>
<dbReference type="Pfam" id="PF13183">
    <property type="entry name" value="Fer4_8"/>
    <property type="match status" value="1"/>
</dbReference>
<dbReference type="GO" id="GO:1903457">
    <property type="term" value="P:lactate catabolic process"/>
    <property type="evidence" value="ECO:0007669"/>
    <property type="project" value="TreeGrafter"/>
</dbReference>
<dbReference type="PROSITE" id="PS00198">
    <property type="entry name" value="4FE4S_FER_1"/>
    <property type="match status" value="1"/>
</dbReference>
<evidence type="ECO:0000313" key="15">
    <source>
        <dbReference type="Proteomes" id="UP000241222"/>
    </source>
</evidence>
<evidence type="ECO:0000256" key="1">
    <source>
        <dbReference type="ARBA" id="ARBA00001974"/>
    </source>
</evidence>
<dbReference type="GO" id="GO:0046872">
    <property type="term" value="F:metal ion binding"/>
    <property type="evidence" value="ECO:0007669"/>
    <property type="project" value="UniProtKB-KW"/>
</dbReference>
<dbReference type="GO" id="GO:0008720">
    <property type="term" value="F:D-lactate dehydrogenase (NAD+) activity"/>
    <property type="evidence" value="ECO:0007669"/>
    <property type="project" value="TreeGrafter"/>
</dbReference>
<dbReference type="Gene3D" id="1.10.1060.10">
    <property type="entry name" value="Alpha-helical ferredoxin"/>
    <property type="match status" value="1"/>
</dbReference>
<evidence type="ECO:0000256" key="9">
    <source>
        <dbReference type="ARBA" id="ARBA00023014"/>
    </source>
</evidence>
<comment type="caution">
    <text evidence="14">The sequence shown here is derived from an EMBL/GenBank/DDBJ whole genome shotgun (WGS) entry which is preliminary data.</text>
</comment>
<gene>
    <name evidence="14" type="ORF">C9I99_07760</name>
</gene>
<dbReference type="SUPFAM" id="SSF55103">
    <property type="entry name" value="FAD-linked oxidases, C-terminal domain"/>
    <property type="match status" value="1"/>
</dbReference>
<dbReference type="RefSeq" id="WP_107348279.1">
    <property type="nucleotide sequence ID" value="NZ_PYMH01000002.1"/>
</dbReference>